<name>A0AC35U0F7_9BILA</name>
<evidence type="ECO:0000313" key="2">
    <source>
        <dbReference type="WBParaSite" id="RSKR_0000624400.1"/>
    </source>
</evidence>
<dbReference type="WBParaSite" id="RSKR_0000624400.1">
    <property type="protein sequence ID" value="RSKR_0000624400.1"/>
    <property type="gene ID" value="RSKR_0000624400"/>
</dbReference>
<reference evidence="2" key="1">
    <citation type="submission" date="2016-11" db="UniProtKB">
        <authorList>
            <consortium name="WormBaseParasite"/>
        </authorList>
    </citation>
    <scope>IDENTIFICATION</scope>
    <source>
        <strain evidence="2">KR3021</strain>
    </source>
</reference>
<accession>A0AC35U0F7</accession>
<dbReference type="Proteomes" id="UP000095286">
    <property type="component" value="Unplaced"/>
</dbReference>
<proteinExistence type="predicted"/>
<evidence type="ECO:0000313" key="1">
    <source>
        <dbReference type="Proteomes" id="UP000095286"/>
    </source>
</evidence>
<protein>
    <submittedName>
        <fullName evidence="2">Ribonuclease P protein subunit p29</fullName>
    </submittedName>
</protein>
<sequence length="171" mass="19846">MDKSMVTICGREQFFVTERHADKPNKPDKQKKSNFFRRGGKLEGSPELTYQLFSEMYKMWLEYFNNVMQDGKISADERLLKLDYHGCLLLVSHAANMSMVGVYGFVVHESRQTFQLIGPDNRLKLIPKKDSVFQFVFNNKVYVVFGSSLQHKSYLRGKKPKNVGKLLLLLK</sequence>
<organism evidence="1 2">
    <name type="scientific">Rhabditophanes sp. KR3021</name>
    <dbReference type="NCBI Taxonomy" id="114890"/>
    <lineage>
        <taxon>Eukaryota</taxon>
        <taxon>Metazoa</taxon>
        <taxon>Ecdysozoa</taxon>
        <taxon>Nematoda</taxon>
        <taxon>Chromadorea</taxon>
        <taxon>Rhabditida</taxon>
        <taxon>Tylenchina</taxon>
        <taxon>Panagrolaimomorpha</taxon>
        <taxon>Strongyloidoidea</taxon>
        <taxon>Alloionematidae</taxon>
        <taxon>Rhabditophanes</taxon>
    </lineage>
</organism>